<feature type="compositionally biased region" description="Low complexity" evidence="1">
    <location>
        <begin position="253"/>
        <end position="273"/>
    </location>
</feature>
<feature type="compositionally biased region" description="Basic and acidic residues" evidence="1">
    <location>
        <begin position="647"/>
        <end position="665"/>
    </location>
</feature>
<name>A0A0D9QFG8_PLAFR</name>
<dbReference type="VEuPathDB" id="PlasmoDB:AK88_04601"/>
<feature type="domain" description="Schizont-infected cell agglutination C-terminal" evidence="2">
    <location>
        <begin position="1031"/>
        <end position="1114"/>
    </location>
</feature>
<dbReference type="EMBL" id="KQ001712">
    <property type="protein sequence ID" value="KJP85785.1"/>
    <property type="molecule type" value="Genomic_DNA"/>
</dbReference>
<dbReference type="PANTHER" id="PTHR48226:SF1">
    <property type="entry name" value="WAS_WASL-INTERACTING PROTEIN FAMILY MEMBER 1"/>
    <property type="match status" value="1"/>
</dbReference>
<proteinExistence type="predicted"/>
<dbReference type="InterPro" id="IPR053099">
    <property type="entry name" value="WAS/WASL-interacting_domain"/>
</dbReference>
<feature type="compositionally biased region" description="Basic and acidic residues" evidence="1">
    <location>
        <begin position="219"/>
        <end position="231"/>
    </location>
</feature>
<evidence type="ECO:0000256" key="1">
    <source>
        <dbReference type="SAM" id="MobiDB-lite"/>
    </source>
</evidence>
<feature type="compositionally biased region" description="Polar residues" evidence="1">
    <location>
        <begin position="733"/>
        <end position="766"/>
    </location>
</feature>
<organism evidence="3 4">
    <name type="scientific">Plasmodium fragile</name>
    <dbReference type="NCBI Taxonomy" id="5857"/>
    <lineage>
        <taxon>Eukaryota</taxon>
        <taxon>Sar</taxon>
        <taxon>Alveolata</taxon>
        <taxon>Apicomplexa</taxon>
        <taxon>Aconoidasida</taxon>
        <taxon>Haemosporida</taxon>
        <taxon>Plasmodiidae</taxon>
        <taxon>Plasmodium</taxon>
        <taxon>Plasmodium (Plasmodium)</taxon>
    </lineage>
</organism>
<feature type="region of interest" description="Disordered" evidence="1">
    <location>
        <begin position="206"/>
        <end position="317"/>
    </location>
</feature>
<feature type="compositionally biased region" description="Gly residues" evidence="1">
    <location>
        <begin position="890"/>
        <end position="952"/>
    </location>
</feature>
<keyword evidence="4" id="KW-1185">Reference proteome</keyword>
<sequence>MQRRNAVSGPMMEVLRLYATKEGKKINMSSPESIILLSSITKNWATFMQHIGNRSLIEQYGTICNSEAWADSEEYTKGDRGLNVIMNDAERNVCKLMAVALFFANGWGAGEKPDVNKANTEVFIRCAMANIYTYILEETQCAGKQGIHNAWRAMQEMGNELFGAENLIAAGTCSIGMFKEGEGGIEGIRRKIKTWLQSNAGQLGAIQGQATGNSCPEKVVTKEETKKEEVPKNTQAAVGGHGLQTHQTQPVDSGPASAKPVAKSKPAATPSLGTGNGTTSGGGGQGGSSGSGQGGKPSTGVAVGGQHQNGKMANTEETECDADRILQRTHRPIYVVPPRDDNEWNKWKQVLQEFTEYMQDHNDLNEAYGANCYNACWDYITPGAVHFVDQTVADVVRCRVMSVAWAFANGWGPKGSAQQNGVHMNEQEQNMFRCEVANIFGHLLKTMYCTSQQGYKRGVEYSRIAFKSMQSAGKDGAGVLDGPVLEDKCTACGYKDHERLAHAINLKVVEWFLEEGRIKAEIQALERAMPCKTKWTDYIKQLDQGDKHIKEGWRDWNSIKDRLSTHGRKKLETAETLMNEKVKKIIKKVQEKQDDIVRAAKAAFEEKQQRAKKEIADGKDKRKKAEDSRNGEVVTKKPEATPPKAPETPKEVSPDAKAPKEEKTADSTARADGGLPDMLPASPAPAETPQAPSSSAAGTGDTQPGTRNGSTQTTPAPAAGTTGKDSRPGPIPATTSTCGPSTYTETTEANGSTATITITTVHSSSPACAGGSTPEKEATGGTTTSGSSATTDAAPPGSSPHQPAPGLGHTGASGSNGSPGDTGPSGPPGPSGAPGSPAPLGDAGTTGPAGKDREANPADPNSVDGENSDPPPLNPPKPKPNPNPNQSGASGSGAGGAPSPAGGGSAVSGEDGQGGEHAAGGTGSGSPGGGGSSGAGGAGGGGTRGSSAGGGAALTPDIPSVLPGLRWEDVTPYTPALLPAVVGIGIIAFFLWRVSTHDNAGMPHVPDVYTSEHPNRLQYMIVLTQMYSYTQILQHLQRGDAPPPDYGYTMIRDRQPGRLPAQRRRHPRVRKRTIIELHLELLHECAATEWENVKDHYLQIVVEAFAPDLEQDEETNNNILGVSTADHGSAGNNVSSTVDPSTDIERTDACPPNDPDPWKCMETIQFAADPCAPNEDDPWSCMETIELATDTSPPNAHEPDAWSCMHTKQLEQEKSPSQPAATNATSVPDYHHWIPWIDRNKHLLRACTTQPWFLQLKADWKQYYQQHSAHEDHGHRALGAAEILPMKKLHLWKQWVSQQHALMNTYSEQEWFQPLLHTVEAETESHKREVPAVDTDVEVENVNTAQQMLQVRDAPRSQLHQQPYMKKRFTANICILILALVIEQCEVECRLQQTELYVDALLQTLCN</sequence>
<feature type="region of interest" description="Disordered" evidence="1">
    <location>
        <begin position="605"/>
        <end position="952"/>
    </location>
</feature>
<gene>
    <name evidence="3" type="ORF">AK88_04601</name>
</gene>
<dbReference type="Pfam" id="PF12879">
    <property type="entry name" value="SICA_C"/>
    <property type="match status" value="1"/>
</dbReference>
<feature type="compositionally biased region" description="Low complexity" evidence="1">
    <location>
        <begin position="779"/>
        <end position="794"/>
    </location>
</feature>
<dbReference type="InterPro" id="IPR024288">
    <property type="entry name" value="SICA_C"/>
</dbReference>
<dbReference type="PANTHER" id="PTHR48226">
    <property type="entry name" value="OS06G0326200 PROTEIN"/>
    <property type="match status" value="1"/>
</dbReference>
<feature type="region of interest" description="Disordered" evidence="1">
    <location>
        <begin position="1124"/>
        <end position="1144"/>
    </location>
</feature>
<feature type="compositionally biased region" description="Gly residues" evidence="1">
    <location>
        <begin position="274"/>
        <end position="297"/>
    </location>
</feature>
<accession>A0A0D9QFG8</accession>
<dbReference type="GeneID" id="24269915"/>
<feature type="compositionally biased region" description="Low complexity" evidence="1">
    <location>
        <begin position="833"/>
        <end position="843"/>
    </location>
</feature>
<feature type="compositionally biased region" description="Low complexity" evidence="1">
    <location>
        <begin position="713"/>
        <end position="723"/>
    </location>
</feature>
<evidence type="ECO:0000259" key="2">
    <source>
        <dbReference type="Pfam" id="PF12879"/>
    </source>
</evidence>
<dbReference type="Proteomes" id="UP000054561">
    <property type="component" value="Unassembled WGS sequence"/>
</dbReference>
<evidence type="ECO:0000313" key="3">
    <source>
        <dbReference type="EMBL" id="KJP85785.1"/>
    </source>
</evidence>
<reference evidence="3 4" key="1">
    <citation type="submission" date="2014-03" db="EMBL/GenBank/DDBJ databases">
        <title>The Genome Sequence of Plasmodium fragile nilgiri.</title>
        <authorList>
            <consortium name="The Broad Institute Genomics Platform"/>
            <consortium name="The Broad Institute Genome Sequencing Center for Infectious Disease"/>
            <person name="Neafsey D."/>
            <person name="Duraisingh M."/>
            <person name="Young S.K."/>
            <person name="Zeng Q."/>
            <person name="Gargeya S."/>
            <person name="Abouelleil A."/>
            <person name="Alvarado L."/>
            <person name="Chapman S.B."/>
            <person name="Gainer-Dewar J."/>
            <person name="Goldberg J."/>
            <person name="Griggs A."/>
            <person name="Gujja S."/>
            <person name="Hansen M."/>
            <person name="Howarth C."/>
            <person name="Imamovic A."/>
            <person name="Larimer J."/>
            <person name="Pearson M."/>
            <person name="Poon T.W."/>
            <person name="Priest M."/>
            <person name="Roberts A."/>
            <person name="Saif S."/>
            <person name="Shea T."/>
            <person name="Sykes S."/>
            <person name="Wortman J."/>
            <person name="Nusbaum C."/>
            <person name="Birren B."/>
        </authorList>
    </citation>
    <scope>NUCLEOTIDE SEQUENCE [LARGE SCALE GENOMIC DNA]</scope>
    <source>
        <strain evidence="4">nilgiri</strain>
    </source>
</reference>
<dbReference type="OrthoDB" id="375150at2759"/>
<dbReference type="GO" id="GO:0005884">
    <property type="term" value="C:actin filament"/>
    <property type="evidence" value="ECO:0007669"/>
    <property type="project" value="TreeGrafter"/>
</dbReference>
<dbReference type="RefSeq" id="XP_012337634.1">
    <property type="nucleotide sequence ID" value="XM_012482211.1"/>
</dbReference>
<feature type="compositionally biased region" description="Polar residues" evidence="1">
    <location>
        <begin position="690"/>
        <end position="712"/>
    </location>
</feature>
<feature type="compositionally biased region" description="Pro residues" evidence="1">
    <location>
        <begin position="869"/>
        <end position="883"/>
    </location>
</feature>
<feature type="compositionally biased region" description="Polar residues" evidence="1">
    <location>
        <begin position="1130"/>
        <end position="1140"/>
    </location>
</feature>
<feature type="compositionally biased region" description="Basic and acidic residues" evidence="1">
    <location>
        <begin position="605"/>
        <end position="639"/>
    </location>
</feature>
<protein>
    <recommendedName>
        <fullName evidence="2">Schizont-infected cell agglutination C-terminal domain-containing protein</fullName>
    </recommendedName>
</protein>
<dbReference type="GO" id="GO:0030048">
    <property type="term" value="P:actin filament-based movement"/>
    <property type="evidence" value="ECO:0007669"/>
    <property type="project" value="TreeGrafter"/>
</dbReference>
<feature type="compositionally biased region" description="Low complexity" evidence="1">
    <location>
        <begin position="813"/>
        <end position="824"/>
    </location>
</feature>
<evidence type="ECO:0000313" key="4">
    <source>
        <dbReference type="Proteomes" id="UP000054561"/>
    </source>
</evidence>